<organism evidence="1 2">
    <name type="scientific">Gossypium arboreum</name>
    <name type="common">Tree cotton</name>
    <name type="synonym">Gossypium nanking</name>
    <dbReference type="NCBI Taxonomy" id="29729"/>
    <lineage>
        <taxon>Eukaryota</taxon>
        <taxon>Viridiplantae</taxon>
        <taxon>Streptophyta</taxon>
        <taxon>Embryophyta</taxon>
        <taxon>Tracheophyta</taxon>
        <taxon>Spermatophyta</taxon>
        <taxon>Magnoliopsida</taxon>
        <taxon>eudicotyledons</taxon>
        <taxon>Gunneridae</taxon>
        <taxon>Pentapetalae</taxon>
        <taxon>rosids</taxon>
        <taxon>malvids</taxon>
        <taxon>Malvales</taxon>
        <taxon>Malvaceae</taxon>
        <taxon>Malvoideae</taxon>
        <taxon>Gossypium</taxon>
    </lineage>
</organism>
<proteinExistence type="predicted"/>
<reference evidence="1 2" key="1">
    <citation type="submission" date="2023-03" db="EMBL/GenBank/DDBJ databases">
        <title>WGS of Gossypium arboreum.</title>
        <authorList>
            <person name="Yu D."/>
        </authorList>
    </citation>
    <scope>NUCLEOTIDE SEQUENCE [LARGE SCALE GENOMIC DNA]</scope>
    <source>
        <tissue evidence="1">Leaf</tissue>
    </source>
</reference>
<protein>
    <submittedName>
        <fullName evidence="1">Uncharacterized protein</fullName>
    </submittedName>
</protein>
<comment type="caution">
    <text evidence="1">The sequence shown here is derived from an EMBL/GenBank/DDBJ whole genome shotgun (WGS) entry which is preliminary data.</text>
</comment>
<dbReference type="Proteomes" id="UP001358586">
    <property type="component" value="Chromosome 8"/>
</dbReference>
<name>A0ABR0NYR4_GOSAR</name>
<sequence>MSNGLFDCVGHKFVLKYARNDGHVATSTSDVTTLNFEASKAENRVDIVIRGSWHRDCLVYQGVTPQVEYRDRNRSWDEGHDMSAWYNDKVYDEGFYEEWEIEEHERLLMMELQQTPSDEAVQDVPNLDYGYSCIVVNHLELDCPKPLDINNNKASSLMNGASTTKGSYVEKYNMP</sequence>
<dbReference type="EMBL" id="JARKNE010000008">
    <property type="protein sequence ID" value="KAK5811472.1"/>
    <property type="molecule type" value="Genomic_DNA"/>
</dbReference>
<evidence type="ECO:0000313" key="2">
    <source>
        <dbReference type="Proteomes" id="UP001358586"/>
    </source>
</evidence>
<evidence type="ECO:0000313" key="1">
    <source>
        <dbReference type="EMBL" id="KAK5811472.1"/>
    </source>
</evidence>
<accession>A0ABR0NYR4</accession>
<gene>
    <name evidence="1" type="ORF">PVK06_026808</name>
</gene>
<keyword evidence="2" id="KW-1185">Reference proteome</keyword>